<dbReference type="InterPro" id="IPR008929">
    <property type="entry name" value="Chondroitin_lyas"/>
</dbReference>
<dbReference type="Proteomes" id="UP000254821">
    <property type="component" value="Unassembled WGS sequence"/>
</dbReference>
<protein>
    <submittedName>
        <fullName evidence="6">Uncharacterized protein conserved in bacteria</fullName>
    </submittedName>
</protein>
<dbReference type="Gene3D" id="1.50.10.100">
    <property type="entry name" value="Chondroitin AC/alginate lyase"/>
    <property type="match status" value="1"/>
</dbReference>
<name>A0A377PHI6_HAFAL</name>
<feature type="domain" description="Heparinase II/III-like C-terminal" evidence="5">
    <location>
        <begin position="376"/>
        <end position="452"/>
    </location>
</feature>
<sequence>MKQFSTLEIAIIRQRAQRWPEWIDTLNADNATVLNHPLKVPTSGIATWNHYYYCPEHGVRLNWDYRYEHHHNCPVDNKTFSGEPYDGAWWRWMNGLNAKACYEVGLLWQVTENESYFQRVRDLLLTYASYYPYYQEHGGIPYNANGKMNAQALCEANCLLDFVRGYDLICDHLSTDEQNFIQQQLLQPGAEFLMQQRHDQIHNHEVKINSAIAVIGLVLEKEPYLNFALNTRYGLRYQLEHSLINGSLWFEGSLHYHLYALQGFFAFEKIAKGTKYSLLDLPYYPRMLRVPLSLLMPNGCFPRLNDCVFGQEKLIHSDIYEFAYSYYADPGYVQALDIIYSRKNRINTDFILYGNEHAPLGNALPIQTFNNDSQLGLTLFQQPETQSTVLIKHLPYGGEHDHSDSLSIIIFHQGKELVKDLGTTGYGTDLHRDYYKKTASHSTLAINLANQPPVSPVVNAYLKTNKYHYIDVIVDWASKAETPDSFYITNWDEKAYQQVSFRRRVMLIGNIIIDISTIQNPHRQCADLNWIINGSLTTPEQYDDAHNETMLCHVKPSWVKSGSDMQKTVAKTTASTVTIYTQIMPKLMAEQNSARNLLIASNAPDNPNTQNICQLTLRSHELEMTYLTLFDLDNGLTGAEFSLCDNKHTGKLRLCMHTAQYTTEILFNDEGFYTPPLLINDNIINH</sequence>
<dbReference type="AlphaFoldDB" id="A0A377PHI6"/>
<dbReference type="PANTHER" id="PTHR39210">
    <property type="entry name" value="HEPARIN-SULFATE LYASE"/>
    <property type="match status" value="1"/>
</dbReference>
<accession>A0A377PHI6</accession>
<proteinExistence type="predicted"/>
<dbReference type="Gene3D" id="2.70.98.70">
    <property type="match status" value="1"/>
</dbReference>
<evidence type="ECO:0000256" key="4">
    <source>
        <dbReference type="ARBA" id="ARBA00023239"/>
    </source>
</evidence>
<organism evidence="6 7">
    <name type="scientific">Hafnia alvei</name>
    <dbReference type="NCBI Taxonomy" id="569"/>
    <lineage>
        <taxon>Bacteria</taxon>
        <taxon>Pseudomonadati</taxon>
        <taxon>Pseudomonadota</taxon>
        <taxon>Gammaproteobacteria</taxon>
        <taxon>Enterobacterales</taxon>
        <taxon>Hafniaceae</taxon>
        <taxon>Hafnia</taxon>
    </lineage>
</organism>
<dbReference type="GO" id="GO:0016829">
    <property type="term" value="F:lyase activity"/>
    <property type="evidence" value="ECO:0007669"/>
    <property type="project" value="UniProtKB-KW"/>
</dbReference>
<dbReference type="Pfam" id="PF07940">
    <property type="entry name" value="Hepar_II_III_C"/>
    <property type="match status" value="1"/>
</dbReference>
<dbReference type="SUPFAM" id="SSF48230">
    <property type="entry name" value="Chondroitin AC/alginate lyase"/>
    <property type="match status" value="1"/>
</dbReference>
<keyword evidence="2" id="KW-0732">Signal</keyword>
<keyword evidence="3" id="KW-0574">Periplasm</keyword>
<comment type="subcellular location">
    <subcellularLocation>
        <location evidence="1">Periplasm</location>
    </subcellularLocation>
</comment>
<evidence type="ECO:0000259" key="5">
    <source>
        <dbReference type="Pfam" id="PF07940"/>
    </source>
</evidence>
<evidence type="ECO:0000313" key="7">
    <source>
        <dbReference type="Proteomes" id="UP000254821"/>
    </source>
</evidence>
<gene>
    <name evidence="6" type="ORF">NCTC8105_01681</name>
</gene>
<evidence type="ECO:0000256" key="1">
    <source>
        <dbReference type="ARBA" id="ARBA00004418"/>
    </source>
</evidence>
<reference evidence="6 7" key="1">
    <citation type="submission" date="2018-06" db="EMBL/GenBank/DDBJ databases">
        <authorList>
            <consortium name="Pathogen Informatics"/>
            <person name="Doyle S."/>
        </authorList>
    </citation>
    <scope>NUCLEOTIDE SEQUENCE [LARGE SCALE GENOMIC DNA]</scope>
    <source>
        <strain evidence="6 7">NCTC8105</strain>
    </source>
</reference>
<evidence type="ECO:0000313" key="6">
    <source>
        <dbReference type="EMBL" id="STQ79589.1"/>
    </source>
</evidence>
<dbReference type="InterPro" id="IPR012480">
    <property type="entry name" value="Hepar_II_III_C"/>
</dbReference>
<dbReference type="EMBL" id="UGHP01000001">
    <property type="protein sequence ID" value="STQ79589.1"/>
    <property type="molecule type" value="Genomic_DNA"/>
</dbReference>
<evidence type="ECO:0000256" key="3">
    <source>
        <dbReference type="ARBA" id="ARBA00022764"/>
    </source>
</evidence>
<dbReference type="RefSeq" id="WP_051874100.1">
    <property type="nucleotide sequence ID" value="NZ_CAUEKE010000008.1"/>
</dbReference>
<evidence type="ECO:0000256" key="2">
    <source>
        <dbReference type="ARBA" id="ARBA00022729"/>
    </source>
</evidence>
<dbReference type="GO" id="GO:0042597">
    <property type="term" value="C:periplasmic space"/>
    <property type="evidence" value="ECO:0007669"/>
    <property type="project" value="UniProtKB-SubCell"/>
</dbReference>
<dbReference type="PANTHER" id="PTHR39210:SF1">
    <property type="entry name" value="HEPARIN-SULFATE LYASE"/>
    <property type="match status" value="1"/>
</dbReference>
<keyword evidence="4" id="KW-0456">Lyase</keyword>